<dbReference type="GO" id="GO:0005524">
    <property type="term" value="F:ATP binding"/>
    <property type="evidence" value="ECO:0007669"/>
    <property type="project" value="InterPro"/>
</dbReference>
<dbReference type="Gene3D" id="1.10.10.10">
    <property type="entry name" value="Winged helix-like DNA-binding domain superfamily/Winged helix DNA-binding domain"/>
    <property type="match status" value="1"/>
</dbReference>
<dbReference type="SUPFAM" id="SSF56726">
    <property type="entry name" value="DNA topoisomerase IV, alpha subunit"/>
    <property type="match status" value="1"/>
</dbReference>
<evidence type="ECO:0000256" key="11">
    <source>
        <dbReference type="SAM" id="MobiDB-lite"/>
    </source>
</evidence>
<dbReference type="PROSITE" id="PS52041">
    <property type="entry name" value="TOPO_IIB"/>
    <property type="match status" value="1"/>
</dbReference>
<comment type="similarity">
    <text evidence="3 10">Belongs to the TOP6A family.</text>
</comment>
<evidence type="ECO:0000259" key="12">
    <source>
        <dbReference type="Pfam" id="PF04406"/>
    </source>
</evidence>
<feature type="compositionally biased region" description="Basic and acidic residues" evidence="11">
    <location>
        <begin position="451"/>
        <end position="463"/>
    </location>
</feature>
<name>A0A0A8YGE9_ARUDO</name>
<dbReference type="AlphaFoldDB" id="A0A0A8YGE9"/>
<reference evidence="14" key="2">
    <citation type="journal article" date="2015" name="Data Brief">
        <title>Shoot transcriptome of the giant reed, Arundo donax.</title>
        <authorList>
            <person name="Barrero R.A."/>
            <person name="Guerrero F.D."/>
            <person name="Moolhuijzen P."/>
            <person name="Goolsby J.A."/>
            <person name="Tidwell J."/>
            <person name="Bellgard S.E."/>
            <person name="Bellgard M.I."/>
        </authorList>
    </citation>
    <scope>NUCLEOTIDE SEQUENCE</scope>
    <source>
        <tissue evidence="14">Shoot tissue taken approximately 20 cm above the soil surface</tissue>
    </source>
</reference>
<keyword evidence="9 10" id="KW-0413">Isomerase</keyword>
<dbReference type="PRINTS" id="PR01552">
    <property type="entry name" value="TPISMRASE6A"/>
</dbReference>
<dbReference type="GO" id="GO:0006265">
    <property type="term" value="P:DNA topological change"/>
    <property type="evidence" value="ECO:0007669"/>
    <property type="project" value="InterPro"/>
</dbReference>
<dbReference type="GO" id="GO:0007131">
    <property type="term" value="P:reciprocal meiotic recombination"/>
    <property type="evidence" value="ECO:0007669"/>
    <property type="project" value="TreeGrafter"/>
</dbReference>
<feature type="domain" description="Spo11/DNA topoisomerase VI subunit A N-terminal" evidence="12">
    <location>
        <begin position="132"/>
        <end position="192"/>
    </location>
</feature>
<evidence type="ECO:0000256" key="7">
    <source>
        <dbReference type="ARBA" id="ARBA00023029"/>
    </source>
</evidence>
<evidence type="ECO:0000256" key="1">
    <source>
        <dbReference type="ARBA" id="ARBA00000185"/>
    </source>
</evidence>
<dbReference type="InterPro" id="IPR036078">
    <property type="entry name" value="Spo11/TopoVI_A_sf"/>
</dbReference>
<dbReference type="InterPro" id="IPR013049">
    <property type="entry name" value="Spo11/TopoVI_A_N"/>
</dbReference>
<keyword evidence="8 10" id="KW-0238">DNA-binding</keyword>
<comment type="catalytic activity">
    <reaction evidence="1 10">
        <text>ATP-dependent breakage, passage and rejoining of double-stranded DNA.</text>
        <dbReference type="EC" id="5.6.2.2"/>
    </reaction>
</comment>
<dbReference type="GO" id="GO:0046872">
    <property type="term" value="F:metal ion binding"/>
    <property type="evidence" value="ECO:0007669"/>
    <property type="project" value="UniProtKB-KW"/>
</dbReference>
<accession>A0A0A8YGE9</accession>
<dbReference type="GO" id="GO:0003918">
    <property type="term" value="F:DNA topoisomerase type II (double strand cut, ATP-hydrolyzing) activity"/>
    <property type="evidence" value="ECO:0007669"/>
    <property type="project" value="UniProtKB-UniRule"/>
</dbReference>
<dbReference type="InterPro" id="IPR004085">
    <property type="entry name" value="TopoVI_A"/>
</dbReference>
<evidence type="ECO:0000256" key="8">
    <source>
        <dbReference type="ARBA" id="ARBA00023125"/>
    </source>
</evidence>
<evidence type="ECO:0000256" key="5">
    <source>
        <dbReference type="ARBA" id="ARBA00022723"/>
    </source>
</evidence>
<protein>
    <recommendedName>
        <fullName evidence="4">DNA topoisomerase (ATP-hydrolyzing)</fullName>
        <ecNumber evidence="4">5.6.2.2</ecNumber>
    </recommendedName>
</protein>
<dbReference type="EC" id="5.6.2.2" evidence="4"/>
<evidence type="ECO:0000256" key="2">
    <source>
        <dbReference type="ARBA" id="ARBA00001946"/>
    </source>
</evidence>
<evidence type="ECO:0000313" key="14">
    <source>
        <dbReference type="EMBL" id="JAD25374.1"/>
    </source>
</evidence>
<dbReference type="Pfam" id="PF04406">
    <property type="entry name" value="TP6A_N"/>
    <property type="match status" value="1"/>
</dbReference>
<evidence type="ECO:0000256" key="10">
    <source>
        <dbReference type="PROSITE-ProRule" id="PRU01385"/>
    </source>
</evidence>
<feature type="active site" description="O-(5'-phospho-DNA)-tyrosine intermediate" evidence="10">
    <location>
        <position position="161"/>
    </location>
</feature>
<dbReference type="EMBL" id="GBRH01272521">
    <property type="protein sequence ID" value="JAD25374.1"/>
    <property type="molecule type" value="Transcribed_RNA"/>
</dbReference>
<feature type="region of interest" description="Disordered" evidence="11">
    <location>
        <begin position="1"/>
        <end position="22"/>
    </location>
</feature>
<dbReference type="GO" id="GO:0042138">
    <property type="term" value="P:meiotic DNA double-strand break formation"/>
    <property type="evidence" value="ECO:0007669"/>
    <property type="project" value="TreeGrafter"/>
</dbReference>
<sequence length="463" mass="51200">MTTGGRSGASRVDGTGSSEEHQLDLGSCDVDIDDTITLSNWPLLTGFAKLPPCVHNELKDHFIIAQELDGKTVLAAINGIMDSNAASILKGEGVLYKVPSRDKKNIAFEKSAGLLLGRGGTITYDLGTKKLKKTTGITCVLSVVHEAVSKGVTVTVRDVFYRNRDVFGSKQFTEACIYDVCCLLGCDKASLNLVSFEKGSVIGPLKLKLTNGEVASCSELSGRRIPSEKRLLEVESFDCGDAEFILVVEKQSLFHHLSQMDFHNKQRCIMVTGNGVPDIATRVFLKRLVSETKLPHYALMDPDPDGFMILCVYAYGSANLAFDISGLAVPTLRWLGLWVEDLIWAGIGVTQLKDVTPREEKMLSNLLGNKNLSRFFPRHWSVRFQDIALRGKKASFEILHSKGFDFVSKVFLPALLNKRRNNETVDRERNAVTVEKSLRNSFQKTNRKGVTKNDTDFPARSDT</sequence>
<feature type="region of interest" description="Disordered" evidence="11">
    <location>
        <begin position="442"/>
        <end position="463"/>
    </location>
</feature>
<proteinExistence type="inferred from homology"/>
<evidence type="ECO:0000256" key="9">
    <source>
        <dbReference type="ARBA" id="ARBA00023235"/>
    </source>
</evidence>
<evidence type="ECO:0000259" key="13">
    <source>
        <dbReference type="Pfam" id="PF21180"/>
    </source>
</evidence>
<evidence type="ECO:0000256" key="3">
    <source>
        <dbReference type="ARBA" id="ARBA00006559"/>
    </source>
</evidence>
<dbReference type="InterPro" id="IPR036388">
    <property type="entry name" value="WH-like_DNA-bd_sf"/>
</dbReference>
<dbReference type="CDD" id="cd00223">
    <property type="entry name" value="TOPRIM_TopoIIB_SPO"/>
    <property type="match status" value="1"/>
</dbReference>
<dbReference type="Pfam" id="PF21180">
    <property type="entry name" value="TOP6A-Spo11_Toprim"/>
    <property type="match status" value="1"/>
</dbReference>
<keyword evidence="5" id="KW-0479">Metal-binding</keyword>
<dbReference type="GO" id="GO:0000228">
    <property type="term" value="C:nuclear chromosome"/>
    <property type="evidence" value="ECO:0007669"/>
    <property type="project" value="TreeGrafter"/>
</dbReference>
<keyword evidence="7 10" id="KW-0799">Topoisomerase</keyword>
<dbReference type="GO" id="GO:0000706">
    <property type="term" value="P:meiotic DNA double-strand break processing"/>
    <property type="evidence" value="ECO:0007669"/>
    <property type="project" value="TreeGrafter"/>
</dbReference>
<dbReference type="GO" id="GO:0003677">
    <property type="term" value="F:DNA binding"/>
    <property type="evidence" value="ECO:0007669"/>
    <property type="project" value="UniProtKB-UniRule"/>
</dbReference>
<comment type="cofactor">
    <cofactor evidence="2">
        <name>Mg(2+)</name>
        <dbReference type="ChEBI" id="CHEBI:18420"/>
    </cofactor>
</comment>
<dbReference type="PANTHER" id="PTHR10848">
    <property type="entry name" value="MEIOTIC RECOMBINATION PROTEIN SPO11"/>
    <property type="match status" value="1"/>
</dbReference>
<dbReference type="PRINTS" id="PR01550">
    <property type="entry name" value="TOP6AFAMILY"/>
</dbReference>
<evidence type="ECO:0000256" key="6">
    <source>
        <dbReference type="ARBA" id="ARBA00022842"/>
    </source>
</evidence>
<dbReference type="InterPro" id="IPR034136">
    <property type="entry name" value="TOPRIM_Topo6A/Spo11"/>
</dbReference>
<feature type="domain" description="Topoisomerase 6 subunit A/Spo11 TOPRIM" evidence="13">
    <location>
        <begin position="244"/>
        <end position="414"/>
    </location>
</feature>
<dbReference type="InterPro" id="IPR002815">
    <property type="entry name" value="Spo11/TopoVI_A"/>
</dbReference>
<organism evidence="14">
    <name type="scientific">Arundo donax</name>
    <name type="common">Giant reed</name>
    <name type="synonym">Donax arundinaceus</name>
    <dbReference type="NCBI Taxonomy" id="35708"/>
    <lineage>
        <taxon>Eukaryota</taxon>
        <taxon>Viridiplantae</taxon>
        <taxon>Streptophyta</taxon>
        <taxon>Embryophyta</taxon>
        <taxon>Tracheophyta</taxon>
        <taxon>Spermatophyta</taxon>
        <taxon>Magnoliopsida</taxon>
        <taxon>Liliopsida</taxon>
        <taxon>Poales</taxon>
        <taxon>Poaceae</taxon>
        <taxon>PACMAD clade</taxon>
        <taxon>Arundinoideae</taxon>
        <taxon>Arundineae</taxon>
        <taxon>Arundo</taxon>
    </lineage>
</organism>
<evidence type="ECO:0000256" key="4">
    <source>
        <dbReference type="ARBA" id="ARBA00012895"/>
    </source>
</evidence>
<dbReference type="Gene3D" id="3.40.1360.10">
    <property type="match status" value="1"/>
</dbReference>
<dbReference type="PANTHER" id="PTHR10848:SF0">
    <property type="entry name" value="MEIOTIC RECOMBINATION PROTEIN SPO11"/>
    <property type="match status" value="1"/>
</dbReference>
<keyword evidence="6" id="KW-0460">Magnesium</keyword>
<reference evidence="14" key="1">
    <citation type="submission" date="2014-09" db="EMBL/GenBank/DDBJ databases">
        <authorList>
            <person name="Magalhaes I.L.F."/>
            <person name="Oliveira U."/>
            <person name="Santos F.R."/>
            <person name="Vidigal T.H.D.A."/>
            <person name="Brescovit A.D."/>
            <person name="Santos A.J."/>
        </authorList>
    </citation>
    <scope>NUCLEOTIDE SEQUENCE</scope>
    <source>
        <tissue evidence="14">Shoot tissue taken approximately 20 cm above the soil surface</tissue>
    </source>
</reference>